<comment type="caution">
    <text evidence="11">The sequence shown here is derived from an EMBL/GenBank/DDBJ whole genome shotgun (WGS) entry which is preliminary data.</text>
</comment>
<protein>
    <recommendedName>
        <fullName evidence="8">Transporter</fullName>
    </recommendedName>
</protein>
<feature type="binding site" evidence="6">
    <location>
        <position position="327"/>
    </location>
    <ligand>
        <name>Na(+)</name>
        <dbReference type="ChEBI" id="CHEBI:29101"/>
        <label>1</label>
    </ligand>
</feature>
<feature type="transmembrane region" description="Helical" evidence="10">
    <location>
        <begin position="320"/>
        <end position="341"/>
    </location>
</feature>
<feature type="binding site" evidence="6">
    <location>
        <position position="424"/>
    </location>
    <ligand>
        <name>Na(+)</name>
        <dbReference type="ChEBI" id="CHEBI:29101"/>
        <label>1</label>
    </ligand>
</feature>
<feature type="binding site" evidence="6">
    <location>
        <position position="60"/>
    </location>
    <ligand>
        <name>Na(+)</name>
        <dbReference type="ChEBI" id="CHEBI:29101"/>
        <label>1</label>
    </ligand>
</feature>
<evidence type="ECO:0000256" key="9">
    <source>
        <dbReference type="SAM" id="MobiDB-lite"/>
    </source>
</evidence>
<evidence type="ECO:0000256" key="8">
    <source>
        <dbReference type="RuleBase" id="RU003732"/>
    </source>
</evidence>
<dbReference type="PANTHER" id="PTHR11616:SF240">
    <property type="entry name" value="BLOATED TUBULES, ISOFORM B-RELATED"/>
    <property type="match status" value="1"/>
</dbReference>
<keyword evidence="7" id="KW-1015">Disulfide bond</keyword>
<dbReference type="PROSITE" id="PS00610">
    <property type="entry name" value="NA_NEUROTRAN_SYMP_1"/>
    <property type="match status" value="1"/>
</dbReference>
<dbReference type="SUPFAM" id="SSF161070">
    <property type="entry name" value="SNF-like"/>
    <property type="match status" value="1"/>
</dbReference>
<feature type="transmembrane region" description="Helical" evidence="10">
    <location>
        <begin position="487"/>
        <end position="510"/>
    </location>
</feature>
<keyword evidence="5 10" id="KW-0472">Membrane</keyword>
<evidence type="ECO:0000256" key="4">
    <source>
        <dbReference type="ARBA" id="ARBA00022989"/>
    </source>
</evidence>
<feature type="transmembrane region" description="Helical" evidence="10">
    <location>
        <begin position="123"/>
        <end position="150"/>
    </location>
</feature>
<feature type="region of interest" description="Disordered" evidence="9">
    <location>
        <begin position="1"/>
        <end position="44"/>
    </location>
</feature>
<evidence type="ECO:0000256" key="10">
    <source>
        <dbReference type="SAM" id="Phobius"/>
    </source>
</evidence>
<organism evidence="11 12">
    <name type="scientific">Elysia marginata</name>
    <dbReference type="NCBI Taxonomy" id="1093978"/>
    <lineage>
        <taxon>Eukaryota</taxon>
        <taxon>Metazoa</taxon>
        <taxon>Spiralia</taxon>
        <taxon>Lophotrochozoa</taxon>
        <taxon>Mollusca</taxon>
        <taxon>Gastropoda</taxon>
        <taxon>Heterobranchia</taxon>
        <taxon>Euthyneura</taxon>
        <taxon>Panpulmonata</taxon>
        <taxon>Sacoglossa</taxon>
        <taxon>Placobranchoidea</taxon>
        <taxon>Plakobranchidae</taxon>
        <taxon>Elysia</taxon>
    </lineage>
</organism>
<evidence type="ECO:0000256" key="3">
    <source>
        <dbReference type="ARBA" id="ARBA00022692"/>
    </source>
</evidence>
<feature type="transmembrane region" description="Helical" evidence="10">
    <location>
        <begin position="272"/>
        <end position="292"/>
    </location>
</feature>
<dbReference type="PROSITE" id="PS50267">
    <property type="entry name" value="NA_NEUROTRAN_SYMP_3"/>
    <property type="match status" value="1"/>
</dbReference>
<sequence length="656" mass="72632">MSSKDKYTVQNELAASAGSAETEKLSTTNSDGDDSQEDDGGRQSWSRKTDFVLSCLSYAVGLGNVWRFPYVCYKNGGGAFLIPFLIMLFITGIPLVFMELAFGQFASSGVVSIWSVSPIFQGVGWAMFIISCLIAIYYNMIIAWTLYYFFASFNTYLPWSYCGEWSTEACIADTAVMHNCTAHDGVWYNATCYTTQTYNASELDVFRLLSNTSNVNYTSSSDEYFHKVVLDITPGIDHIGHVKWELALCLMLAWIIVGVCLARGIKSSGKAVYFTACFPYLVLLILLVRGVTLNGSTNGMIYYLTPVWDQLLNPAVWKDAAVQIFFSLSPGWGGLITLASYNKFHNNCYFDAVVVSILDCVTSVFAGLVIFSIIGYMAEELHQSVDTVASDGPGLAFVVYPAAVAKLPVSQLWAVLFFAMLITLGLGTQIATVTTVHTTLIDRFSNVIKPGRRSFLLLVTIMCVCYLCGLSFCTQGGMYVVQLFDNYAATYSLLATGLTECFALAWVYGCDRFLSDIETMLGKRPHKIWSISWRFVAPISLFVILIFTLVHPDRTKYEDYMFPAWADGIGVCISLASILAIPGVAIYKVVSAMCFGGSSDGLQQTVQKLSKPTPDWGPRKKEHRMLVKGDHYMNSAVPTEVVTHTSQQPMMLHDYK</sequence>
<feature type="transmembrane region" description="Helical" evidence="10">
    <location>
        <begin position="353"/>
        <end position="378"/>
    </location>
</feature>
<keyword evidence="4 10" id="KW-1133">Transmembrane helix</keyword>
<evidence type="ECO:0000313" key="11">
    <source>
        <dbReference type="EMBL" id="GFR98583.1"/>
    </source>
</evidence>
<keyword evidence="6" id="KW-0479">Metal-binding</keyword>
<keyword evidence="8" id="KW-0769">Symport</keyword>
<evidence type="ECO:0000256" key="6">
    <source>
        <dbReference type="PIRSR" id="PIRSR600175-1"/>
    </source>
</evidence>
<dbReference type="PRINTS" id="PR00176">
    <property type="entry name" value="NANEUSMPORT"/>
</dbReference>
<dbReference type="InterPro" id="IPR037272">
    <property type="entry name" value="SNS_sf"/>
</dbReference>
<feature type="transmembrane region" description="Helical" evidence="10">
    <location>
        <begin position="244"/>
        <end position="265"/>
    </location>
</feature>
<accession>A0AAV4HNE5</accession>
<evidence type="ECO:0000313" key="12">
    <source>
        <dbReference type="Proteomes" id="UP000762676"/>
    </source>
</evidence>
<keyword evidence="12" id="KW-1185">Reference proteome</keyword>
<reference evidence="11 12" key="1">
    <citation type="journal article" date="2021" name="Elife">
        <title>Chloroplast acquisition without the gene transfer in kleptoplastic sea slugs, Plakobranchus ocellatus.</title>
        <authorList>
            <person name="Maeda T."/>
            <person name="Takahashi S."/>
            <person name="Yoshida T."/>
            <person name="Shimamura S."/>
            <person name="Takaki Y."/>
            <person name="Nagai Y."/>
            <person name="Toyoda A."/>
            <person name="Suzuki Y."/>
            <person name="Arimoto A."/>
            <person name="Ishii H."/>
            <person name="Satoh N."/>
            <person name="Nishiyama T."/>
            <person name="Hasebe M."/>
            <person name="Maruyama T."/>
            <person name="Minagawa J."/>
            <person name="Obokata J."/>
            <person name="Shigenobu S."/>
        </authorList>
    </citation>
    <scope>NUCLEOTIDE SEQUENCE [LARGE SCALE GENOMIC DNA]</scope>
</reference>
<dbReference type="Proteomes" id="UP000762676">
    <property type="component" value="Unassembled WGS sequence"/>
</dbReference>
<evidence type="ECO:0000256" key="2">
    <source>
        <dbReference type="ARBA" id="ARBA00022448"/>
    </source>
</evidence>
<comment type="subcellular location">
    <subcellularLocation>
        <location evidence="1">Membrane</location>
        <topology evidence="1">Multi-pass membrane protein</topology>
    </subcellularLocation>
</comment>
<proteinExistence type="inferred from homology"/>
<feature type="transmembrane region" description="Helical" evidence="10">
    <location>
        <begin position="455"/>
        <end position="481"/>
    </location>
</feature>
<keyword evidence="3 8" id="KW-0812">Transmembrane</keyword>
<evidence type="ECO:0000256" key="1">
    <source>
        <dbReference type="ARBA" id="ARBA00004141"/>
    </source>
</evidence>
<evidence type="ECO:0000256" key="7">
    <source>
        <dbReference type="PIRSR" id="PIRSR600175-2"/>
    </source>
</evidence>
<feature type="disulfide bond" evidence="7">
    <location>
        <begin position="162"/>
        <end position="170"/>
    </location>
</feature>
<dbReference type="AlphaFoldDB" id="A0AAV4HNE5"/>
<name>A0AAV4HNE5_9GAST</name>
<feature type="transmembrane region" description="Helical" evidence="10">
    <location>
        <begin position="80"/>
        <end position="102"/>
    </location>
</feature>
<dbReference type="GO" id="GO:0046872">
    <property type="term" value="F:metal ion binding"/>
    <property type="evidence" value="ECO:0007669"/>
    <property type="project" value="UniProtKB-KW"/>
</dbReference>
<feature type="transmembrane region" description="Helical" evidence="10">
    <location>
        <begin position="531"/>
        <end position="550"/>
    </location>
</feature>
<dbReference type="InterPro" id="IPR000175">
    <property type="entry name" value="Na/ntran_symport"/>
</dbReference>
<feature type="binding site" evidence="6">
    <location>
        <position position="59"/>
    </location>
    <ligand>
        <name>Na(+)</name>
        <dbReference type="ChEBI" id="CHEBI:29101"/>
        <label>1</label>
    </ligand>
</feature>
<feature type="transmembrane region" description="Helical" evidence="10">
    <location>
        <begin position="562"/>
        <end position="587"/>
    </location>
</feature>
<dbReference type="PANTHER" id="PTHR11616">
    <property type="entry name" value="SODIUM/CHLORIDE DEPENDENT TRANSPORTER"/>
    <property type="match status" value="1"/>
</dbReference>
<gene>
    <name evidence="11" type="ORF">ElyMa_006353400</name>
</gene>
<evidence type="ECO:0000256" key="5">
    <source>
        <dbReference type="ARBA" id="ARBA00023136"/>
    </source>
</evidence>
<keyword evidence="2 8" id="KW-0813">Transport</keyword>
<dbReference type="EMBL" id="BMAT01012748">
    <property type="protein sequence ID" value="GFR98583.1"/>
    <property type="molecule type" value="Genomic_DNA"/>
</dbReference>
<dbReference type="GO" id="GO:0015375">
    <property type="term" value="F:glycine:sodium symporter activity"/>
    <property type="evidence" value="ECO:0007669"/>
    <property type="project" value="TreeGrafter"/>
</dbReference>
<feature type="transmembrane region" description="Helical" evidence="10">
    <location>
        <begin position="412"/>
        <end position="434"/>
    </location>
</feature>
<keyword evidence="6" id="KW-0915">Sodium</keyword>
<dbReference type="GO" id="GO:0005886">
    <property type="term" value="C:plasma membrane"/>
    <property type="evidence" value="ECO:0007669"/>
    <property type="project" value="TreeGrafter"/>
</dbReference>
<feature type="binding site" evidence="6">
    <location>
        <position position="64"/>
    </location>
    <ligand>
        <name>Na(+)</name>
        <dbReference type="ChEBI" id="CHEBI:29101"/>
        <label>1</label>
    </ligand>
</feature>
<dbReference type="Pfam" id="PF00209">
    <property type="entry name" value="SNF"/>
    <property type="match status" value="1"/>
</dbReference>
<comment type="similarity">
    <text evidence="8">Belongs to the sodium:neurotransmitter symporter (SNF) (TC 2.A.22) family.</text>
</comment>